<dbReference type="Pfam" id="PF00657">
    <property type="entry name" value="Lipase_GDSL"/>
    <property type="match status" value="1"/>
</dbReference>
<gene>
    <name evidence="2" type="ORF">BCR43DRAFT_339821</name>
</gene>
<evidence type="ECO:0000256" key="1">
    <source>
        <dbReference type="SAM" id="Coils"/>
    </source>
</evidence>
<feature type="coiled-coil region" evidence="1">
    <location>
        <begin position="184"/>
        <end position="211"/>
    </location>
</feature>
<reference evidence="2 3" key="1">
    <citation type="submission" date="2016-07" db="EMBL/GenBank/DDBJ databases">
        <title>Pervasive Adenine N6-methylation of Active Genes in Fungi.</title>
        <authorList>
            <consortium name="DOE Joint Genome Institute"/>
            <person name="Mondo S.J."/>
            <person name="Dannebaum R.O."/>
            <person name="Kuo R.C."/>
            <person name="Labutti K."/>
            <person name="Haridas S."/>
            <person name="Kuo A."/>
            <person name="Salamov A."/>
            <person name="Ahrendt S.R."/>
            <person name="Lipzen A."/>
            <person name="Sullivan W."/>
            <person name="Andreopoulos W.B."/>
            <person name="Clum A."/>
            <person name="Lindquist E."/>
            <person name="Daum C."/>
            <person name="Ramamoorthy G.K."/>
            <person name="Gryganskyi A."/>
            <person name="Culley D."/>
            <person name="Magnuson J.K."/>
            <person name="James T.Y."/>
            <person name="O'Malley M.A."/>
            <person name="Stajich J.E."/>
            <person name="Spatafora J.W."/>
            <person name="Visel A."/>
            <person name="Grigoriev I.V."/>
        </authorList>
    </citation>
    <scope>NUCLEOTIDE SEQUENCE [LARGE SCALE GENOMIC DNA]</scope>
    <source>
        <strain evidence="2 3">NRRL 2496</strain>
    </source>
</reference>
<proteinExistence type="predicted"/>
<dbReference type="GO" id="GO:0004620">
    <property type="term" value="F:phospholipase activity"/>
    <property type="evidence" value="ECO:0007669"/>
    <property type="project" value="InterPro"/>
</dbReference>
<accession>A0A1X2H8W3</accession>
<dbReference type="OMA" id="EHITMAN"/>
<evidence type="ECO:0000313" key="2">
    <source>
        <dbReference type="EMBL" id="ORY95007.1"/>
    </source>
</evidence>
<dbReference type="PANTHER" id="PTHR21325">
    <property type="entry name" value="PHOSPHOLIPASE B, PLB1"/>
    <property type="match status" value="1"/>
</dbReference>
<dbReference type="PANTHER" id="PTHR21325:SF31">
    <property type="entry name" value="GH22081P-RELATED"/>
    <property type="match status" value="1"/>
</dbReference>
<sequence length="287" mass="32706">MKPCLDVGRPPFATVWEYRGKVFSAGTDPDEYTIPNFLSLYTKADGGPTGVTLPMSRGKQLNSAVSGAKIQDLHEEIDRLLDMLETERYNSLKDDWKLITIFIGANNICVLCEPPFTKLPVLAQADEFEHHMRRVLARLRSDVPKSFVNLVALFNVSSVYEAAQEDPYCRVVHNPTHLKVCSCIQADETERRQADAMVNEYNRRLELLAEEYKSIADPQFAVSYQPGFARFPVAKYKQSYLSGFDCFHPNRCANQIMALVLWNVEYVFKRAREAFTLRFGDSQSVMP</sequence>
<dbReference type="InterPro" id="IPR038885">
    <property type="entry name" value="PLB1"/>
</dbReference>
<protein>
    <recommendedName>
        <fullName evidence="4">SGNH hydrolase-type esterase domain-containing protein</fullName>
    </recommendedName>
</protein>
<dbReference type="AlphaFoldDB" id="A0A1X2H8W3"/>
<dbReference type="STRING" id="13706.A0A1X2H8W3"/>
<keyword evidence="1" id="KW-0175">Coiled coil</keyword>
<dbReference type="Proteomes" id="UP000242180">
    <property type="component" value="Unassembled WGS sequence"/>
</dbReference>
<dbReference type="OrthoDB" id="10265800at2759"/>
<keyword evidence="3" id="KW-1185">Reference proteome</keyword>
<dbReference type="Gene3D" id="3.40.50.1110">
    <property type="entry name" value="SGNH hydrolase"/>
    <property type="match status" value="1"/>
</dbReference>
<dbReference type="EMBL" id="MCGN01000007">
    <property type="protein sequence ID" value="ORY95007.1"/>
    <property type="molecule type" value="Genomic_DNA"/>
</dbReference>
<dbReference type="InParanoid" id="A0A1X2H8W3"/>
<organism evidence="2 3">
    <name type="scientific">Syncephalastrum racemosum</name>
    <name type="common">Filamentous fungus</name>
    <dbReference type="NCBI Taxonomy" id="13706"/>
    <lineage>
        <taxon>Eukaryota</taxon>
        <taxon>Fungi</taxon>
        <taxon>Fungi incertae sedis</taxon>
        <taxon>Mucoromycota</taxon>
        <taxon>Mucoromycotina</taxon>
        <taxon>Mucoromycetes</taxon>
        <taxon>Mucorales</taxon>
        <taxon>Syncephalastraceae</taxon>
        <taxon>Syncephalastrum</taxon>
    </lineage>
</organism>
<dbReference type="SUPFAM" id="SSF52266">
    <property type="entry name" value="SGNH hydrolase"/>
    <property type="match status" value="1"/>
</dbReference>
<comment type="caution">
    <text evidence="2">The sequence shown here is derived from an EMBL/GenBank/DDBJ whole genome shotgun (WGS) entry which is preliminary data.</text>
</comment>
<dbReference type="InterPro" id="IPR001087">
    <property type="entry name" value="GDSL"/>
</dbReference>
<evidence type="ECO:0008006" key="4">
    <source>
        <dbReference type="Google" id="ProtNLM"/>
    </source>
</evidence>
<dbReference type="InterPro" id="IPR036514">
    <property type="entry name" value="SGNH_hydro_sf"/>
</dbReference>
<evidence type="ECO:0000313" key="3">
    <source>
        <dbReference type="Proteomes" id="UP000242180"/>
    </source>
</evidence>
<name>A0A1X2H8W3_SYNRA</name>
<dbReference type="GO" id="GO:0006644">
    <property type="term" value="P:phospholipid metabolic process"/>
    <property type="evidence" value="ECO:0007669"/>
    <property type="project" value="TreeGrafter"/>
</dbReference>